<proteinExistence type="predicted"/>
<keyword evidence="1" id="KW-0812">Transmembrane</keyword>
<dbReference type="EMBL" id="JBHSNG010000031">
    <property type="protein sequence ID" value="MFC5583063.1"/>
    <property type="molecule type" value="Genomic_DNA"/>
</dbReference>
<feature type="transmembrane region" description="Helical" evidence="1">
    <location>
        <begin position="43"/>
        <end position="60"/>
    </location>
</feature>
<sequence>MKTLNHPFELTSEQRKQGAKYNLAVVAALFIFMLVVSATGIDAAMLVVEVVLAIAVGFTVRRGTQRGWMLYAEKYEPGATYAFTKNLTLGVLWRALATWLGGCVILEFLTAMASSSLAIAFEFFIGASIVIQAAHSLGLRFGWKSADSTLPRALPATASP</sequence>
<keyword evidence="1" id="KW-0472">Membrane</keyword>
<organism evidence="2 3">
    <name type="scientific">Rhodanobacter terrae</name>
    <dbReference type="NCBI Taxonomy" id="418647"/>
    <lineage>
        <taxon>Bacteria</taxon>
        <taxon>Pseudomonadati</taxon>
        <taxon>Pseudomonadota</taxon>
        <taxon>Gammaproteobacteria</taxon>
        <taxon>Lysobacterales</taxon>
        <taxon>Rhodanobacteraceae</taxon>
        <taxon>Rhodanobacter</taxon>
    </lineage>
</organism>
<feature type="transmembrane region" description="Helical" evidence="1">
    <location>
        <begin position="21"/>
        <end position="37"/>
    </location>
</feature>
<comment type="caution">
    <text evidence="2">The sequence shown here is derived from an EMBL/GenBank/DDBJ whole genome shotgun (WGS) entry which is preliminary data.</text>
</comment>
<accession>A0ABW0T2J7</accession>
<evidence type="ECO:0000256" key="1">
    <source>
        <dbReference type="SAM" id="Phobius"/>
    </source>
</evidence>
<name>A0ABW0T2J7_9GAMM</name>
<feature type="transmembrane region" description="Helical" evidence="1">
    <location>
        <begin position="119"/>
        <end position="143"/>
    </location>
</feature>
<dbReference type="Proteomes" id="UP001596111">
    <property type="component" value="Unassembled WGS sequence"/>
</dbReference>
<protein>
    <submittedName>
        <fullName evidence="2">Uncharacterized protein</fullName>
    </submittedName>
</protein>
<keyword evidence="1" id="KW-1133">Transmembrane helix</keyword>
<keyword evidence="3" id="KW-1185">Reference proteome</keyword>
<feature type="transmembrane region" description="Helical" evidence="1">
    <location>
        <begin position="91"/>
        <end position="113"/>
    </location>
</feature>
<evidence type="ECO:0000313" key="3">
    <source>
        <dbReference type="Proteomes" id="UP001596111"/>
    </source>
</evidence>
<reference evidence="3" key="1">
    <citation type="journal article" date="2019" name="Int. J. Syst. Evol. Microbiol.">
        <title>The Global Catalogue of Microorganisms (GCM) 10K type strain sequencing project: providing services to taxonomists for standard genome sequencing and annotation.</title>
        <authorList>
            <consortium name="The Broad Institute Genomics Platform"/>
            <consortium name="The Broad Institute Genome Sequencing Center for Infectious Disease"/>
            <person name="Wu L."/>
            <person name="Ma J."/>
        </authorList>
    </citation>
    <scope>NUCLEOTIDE SEQUENCE [LARGE SCALE GENOMIC DNA]</scope>
    <source>
        <strain evidence="3">CGMCC 1.13587</strain>
    </source>
</reference>
<dbReference type="RefSeq" id="WP_377329740.1">
    <property type="nucleotide sequence ID" value="NZ_JBHSNG010000031.1"/>
</dbReference>
<evidence type="ECO:0000313" key="2">
    <source>
        <dbReference type="EMBL" id="MFC5583063.1"/>
    </source>
</evidence>
<gene>
    <name evidence="2" type="ORF">ACFPPB_18270</name>
</gene>